<dbReference type="Gene3D" id="3.40.50.300">
    <property type="entry name" value="P-loop containing nucleotide triphosphate hydrolases"/>
    <property type="match status" value="1"/>
</dbReference>
<protein>
    <recommendedName>
        <fullName evidence="4">Sulfotransferase domain-containing protein</fullName>
    </recommendedName>
</protein>
<dbReference type="Proteomes" id="UP001183648">
    <property type="component" value="Unassembled WGS sequence"/>
</dbReference>
<evidence type="ECO:0000256" key="3">
    <source>
        <dbReference type="SAM" id="MobiDB-lite"/>
    </source>
</evidence>
<proteinExistence type="predicted"/>
<reference evidence="5 6" key="1">
    <citation type="submission" date="2023-07" db="EMBL/GenBank/DDBJ databases">
        <title>Sequencing the genomes of 1000 actinobacteria strains.</title>
        <authorList>
            <person name="Klenk H.-P."/>
        </authorList>
    </citation>
    <scope>NUCLEOTIDE SEQUENCE [LARGE SCALE GENOMIC DNA]</scope>
    <source>
        <strain evidence="5 6">DSM 19426</strain>
    </source>
</reference>
<comment type="caution">
    <text evidence="5">The sequence shown here is derived from an EMBL/GenBank/DDBJ whole genome shotgun (WGS) entry which is preliminary data.</text>
</comment>
<name>A0ABU2BZI1_9ACTN</name>
<evidence type="ECO:0000256" key="2">
    <source>
        <dbReference type="ARBA" id="ARBA00023180"/>
    </source>
</evidence>
<dbReference type="SUPFAM" id="SSF52540">
    <property type="entry name" value="P-loop containing nucleoside triphosphate hydrolases"/>
    <property type="match status" value="1"/>
</dbReference>
<sequence>MSEATPQRHVEVPDRLRAVKGKVPPQVKAAGRAAVRRYAIATAGRRVVPDFLIAGAKRGGTTSLWKWLQQHPGVLPMFPAVQQIKSPHYFDINWTRGERWYRSHFPTRSAVARAEARLGYHPVVGEASPYYMFHPLAPERVAATAPDAKVIMLLRDPVERAFSNFRERRGSDAEDLTDFAAAIDAEPRRLEGEVERLLRDPAYYSYEHDNHTYLARGRYDEQVRRWLEHLGGEQVLVLRSEDMYADPPAVFAQVEEFLGLPHHDGIRFEHHHLLPPRGWDDDLRRRLTAYYDPHNEALFETLGRRFDWATAGGHGEDAGADAGLEPDADDSELHPPDRGGPDS</sequence>
<dbReference type="PANTHER" id="PTHR10605:SF56">
    <property type="entry name" value="BIFUNCTIONAL HEPARAN SULFATE N-DEACETYLASE_N-SULFOTRANSFERASE"/>
    <property type="match status" value="1"/>
</dbReference>
<accession>A0ABU2BZI1</accession>
<organism evidence="5 6">
    <name type="scientific">Nocardioides marmoribigeumensis</name>
    <dbReference type="NCBI Taxonomy" id="433649"/>
    <lineage>
        <taxon>Bacteria</taxon>
        <taxon>Bacillati</taxon>
        <taxon>Actinomycetota</taxon>
        <taxon>Actinomycetes</taxon>
        <taxon>Propionibacteriales</taxon>
        <taxon>Nocardioidaceae</taxon>
        <taxon>Nocardioides</taxon>
    </lineage>
</organism>
<keyword evidence="6" id="KW-1185">Reference proteome</keyword>
<keyword evidence="1" id="KW-0808">Transferase</keyword>
<dbReference type="PANTHER" id="PTHR10605">
    <property type="entry name" value="HEPARAN SULFATE SULFOTRANSFERASE"/>
    <property type="match status" value="1"/>
</dbReference>
<keyword evidence="2" id="KW-0325">Glycoprotein</keyword>
<evidence type="ECO:0000256" key="1">
    <source>
        <dbReference type="ARBA" id="ARBA00022679"/>
    </source>
</evidence>
<dbReference type="InterPro" id="IPR000863">
    <property type="entry name" value="Sulfotransferase_dom"/>
</dbReference>
<feature type="compositionally biased region" description="Basic and acidic residues" evidence="3">
    <location>
        <begin position="331"/>
        <end position="343"/>
    </location>
</feature>
<evidence type="ECO:0000259" key="4">
    <source>
        <dbReference type="Pfam" id="PF00685"/>
    </source>
</evidence>
<dbReference type="RefSeq" id="WP_310304660.1">
    <property type="nucleotide sequence ID" value="NZ_BAAAPS010000005.1"/>
</dbReference>
<dbReference type="EMBL" id="JAVDYG010000001">
    <property type="protein sequence ID" value="MDR7363813.1"/>
    <property type="molecule type" value="Genomic_DNA"/>
</dbReference>
<feature type="domain" description="Sulfotransferase" evidence="4">
    <location>
        <begin position="49"/>
        <end position="263"/>
    </location>
</feature>
<dbReference type="InterPro" id="IPR027417">
    <property type="entry name" value="P-loop_NTPase"/>
</dbReference>
<feature type="region of interest" description="Disordered" evidence="3">
    <location>
        <begin position="310"/>
        <end position="343"/>
    </location>
</feature>
<evidence type="ECO:0000313" key="5">
    <source>
        <dbReference type="EMBL" id="MDR7363813.1"/>
    </source>
</evidence>
<evidence type="ECO:0000313" key="6">
    <source>
        <dbReference type="Proteomes" id="UP001183648"/>
    </source>
</evidence>
<dbReference type="InterPro" id="IPR037359">
    <property type="entry name" value="NST/OST"/>
</dbReference>
<dbReference type="Pfam" id="PF00685">
    <property type="entry name" value="Sulfotransfer_1"/>
    <property type="match status" value="1"/>
</dbReference>
<gene>
    <name evidence="5" type="ORF">J2S63_003366</name>
</gene>